<dbReference type="GO" id="GO:0004386">
    <property type="term" value="F:helicase activity"/>
    <property type="evidence" value="ECO:0007669"/>
    <property type="project" value="InterPro"/>
</dbReference>
<dbReference type="InterPro" id="IPR041677">
    <property type="entry name" value="DNA2/NAM7_AAA_11"/>
</dbReference>
<dbReference type="InterPro" id="IPR027417">
    <property type="entry name" value="P-loop_NTPase"/>
</dbReference>
<sequence>MIYAAGRPLGELNLAAPGSTSTVTKTITSLSDLQRFSEYNHICRSSNEIIRVVQMFDINRLTVEGLRGELRKRGLPTDGLKAILKERLTASLTHQGTRHLSEVNPMDISPEYGAAISQPASQPAFAIVKPSNRTNEESETAGKGNPKTGIDMSTEMQLDQEPENAERGDQTSFHVTNDTSQDLQAGCDLVSESHFTKRQSGREDKPRKKQRAVDDRLHPRASPCLSTDSHSRGDDLHHTKTDEDVSAREPLWMPNSTFARIQWDENIIPDVYTLGLGGGTSIPCTRRIQILDGNSYLERVLWPNFDAREASVVHVLSIIIMVNEKFRENISVWSIFHAPGPECFASLFNRVITLDEGANLTLIEKTARVIFLINAMQSLEDELLRKTILPLVGLTQWVNLSPGRLQLELSKNAYVEKHWRYMMKKEAKTANQATESHTRDFTPLNARIEVTWLSSLVQDFFEVGASIKCSEHDVLIKEQGPAHGIQFCERFLELVIDLLSQLSTRRFVRTLLDDKQILVKAMIFPLYFHSAGELYRRLVDLLRFYLNFEVDDHSGLPMTDEEVIAAHHFKMRQFQQLCFKYNKKLCALSLSHCGAIENRNDLIRHLGVLDIDELHHLVTRQLKLISPDDPMSMDSEFLLEVMVNVFEKRRSQRQTVNELPLYPNEEILLNREMVVSNCVSSVGCLALPKLNLQFLTFHDYLLRNFNLIRLEATHEIREDIANVLQRMGPYRDVNTDELKFSGWARMALPILPGTLVMTEVQRPRIGETKPRRAICEVKLDLKNVRAVVRDEWDQIKRHDVLFMIAVGQPSSRGMKALRADDHVVDMSRDLAECYGVKYVRGAEVLEVRCGDSCVYDDTNGSSSLGETGKVARSTERTFVLSLDTAQYYLDNCSPRHGAEEVCATLNVLMRRKPKENNFYSVLGCIKDLMNGCSIPNWLHDTILGYGDPGKAHPDVMMPRHCTIDFHDTFLDAEHIRESFPGRKVIFTSSCDAARQAFRVTFLSGRTESLEVEPYVPLESGPYPENDPYAHRFNHIRFTPRQIEAIRAGVQEGLTLIIGPPGTGKTDTAAQIMHCLYKNQPGQRTLIITHSNSALNDLFQKLMKRDVPARYLLRLGQGETDLETDLDFSRIGRVNALLNRRLDLLAEIERLALCLGVSADVAYTCETASHFWLLHVLSRWESFEVDVSNTNDPSFVSARFPFTAFFSDAPQPLFEGNSLEIDMIKAKRCMQHIRNMFDELKECRAFELLKGIRDRSDYLLTTHAKIIAMTCTHAALKRLDFIRLRFKYDSLIIEESAQILEIETLIPMLLQDESKDSSRLKRVVLIGDHRQLPPVVKNLGLKTYCKLDQSMFARFVRLGVPSILLNAQGRARPTLARLYSWCYDELFDLPSTRRGIYELENPGFAHELQFVNVGDYKGSGETEPTPHFYQNLGEAEYVVNVFQYMRLLGYPASKISIITTYRGQKHLIRDIIARRCAHHPMFGVPSKITTVDKFQGQQNDYVLLSLVRTRSVGHMRDIRRLVVALSRARLGLYVFGRMGLFERCIELSKSIQKFLEFPTKLALMPTESFPSVMMRTRKPGPYLVEDVVAMGHVVNQLAVRRGFG</sequence>
<dbReference type="InterPro" id="IPR032174">
    <property type="entry name" value="Aquarius_N"/>
</dbReference>
<feature type="domain" description="SAP" evidence="2">
    <location>
        <begin position="58"/>
        <end position="92"/>
    </location>
</feature>
<dbReference type="InterPro" id="IPR036361">
    <property type="entry name" value="SAP_dom_sf"/>
</dbReference>
<evidence type="ECO:0000313" key="3">
    <source>
        <dbReference type="EMBL" id="CAD8590732.1"/>
    </source>
</evidence>
<organism evidence="3">
    <name type="scientific">Micromonas pusilla</name>
    <name type="common">Picoplanktonic green alga</name>
    <name type="synonym">Chromulina pusilla</name>
    <dbReference type="NCBI Taxonomy" id="38833"/>
    <lineage>
        <taxon>Eukaryota</taxon>
        <taxon>Viridiplantae</taxon>
        <taxon>Chlorophyta</taxon>
        <taxon>Mamiellophyceae</taxon>
        <taxon>Mamiellales</taxon>
        <taxon>Mamiellaceae</taxon>
        <taxon>Micromonas</taxon>
    </lineage>
</organism>
<proteinExistence type="predicted"/>
<dbReference type="CDD" id="cd17935">
    <property type="entry name" value="EEXXQc_AQR"/>
    <property type="match status" value="1"/>
</dbReference>
<dbReference type="InterPro" id="IPR003034">
    <property type="entry name" value="SAP_dom"/>
</dbReference>
<dbReference type="GO" id="GO:0000398">
    <property type="term" value="P:mRNA splicing, via spliceosome"/>
    <property type="evidence" value="ECO:0007669"/>
    <property type="project" value="InterPro"/>
</dbReference>
<feature type="region of interest" description="Disordered" evidence="1">
    <location>
        <begin position="192"/>
        <end position="244"/>
    </location>
</feature>
<dbReference type="Pfam" id="PF21144">
    <property type="entry name" value="Aquarius_N_3rd"/>
    <property type="match status" value="1"/>
</dbReference>
<feature type="compositionally biased region" description="Basic and acidic residues" evidence="1">
    <location>
        <begin position="229"/>
        <end position="244"/>
    </location>
</feature>
<dbReference type="Gene3D" id="1.10.720.30">
    <property type="entry name" value="SAP domain"/>
    <property type="match status" value="1"/>
</dbReference>
<dbReference type="PANTHER" id="PTHR10887:SF5">
    <property type="entry name" value="RNA HELICASE AQUARIUS"/>
    <property type="match status" value="1"/>
</dbReference>
<dbReference type="PROSITE" id="PS50800">
    <property type="entry name" value="SAP"/>
    <property type="match status" value="1"/>
</dbReference>
<dbReference type="Pfam" id="PF16399">
    <property type="entry name" value="Aquarius_N_1st"/>
    <property type="match status" value="1"/>
</dbReference>
<gene>
    <name evidence="3" type="ORF">MSP1404_LOCUS8136</name>
</gene>
<feature type="region of interest" description="Disordered" evidence="1">
    <location>
        <begin position="130"/>
        <end position="151"/>
    </location>
</feature>
<dbReference type="Gene3D" id="3.40.50.300">
    <property type="entry name" value="P-loop containing nucleotide triphosphate hydrolases"/>
    <property type="match status" value="2"/>
</dbReference>
<feature type="compositionally biased region" description="Basic and acidic residues" evidence="1">
    <location>
        <begin position="200"/>
        <end position="218"/>
    </location>
</feature>
<dbReference type="InterPro" id="IPR041679">
    <property type="entry name" value="DNA2/NAM7-like_C"/>
</dbReference>
<evidence type="ECO:0000256" key="1">
    <source>
        <dbReference type="SAM" id="MobiDB-lite"/>
    </source>
</evidence>
<dbReference type="EMBL" id="HBEV01010562">
    <property type="protein sequence ID" value="CAD8590732.1"/>
    <property type="molecule type" value="Transcribed_RNA"/>
</dbReference>
<name>A0A7S0PQF6_MICPS</name>
<dbReference type="InterPro" id="IPR048967">
    <property type="entry name" value="Aquarius_insert"/>
</dbReference>
<dbReference type="InterPro" id="IPR047187">
    <property type="entry name" value="SF1_C_Upf1"/>
</dbReference>
<dbReference type="Pfam" id="PF13087">
    <property type="entry name" value="AAA_12"/>
    <property type="match status" value="1"/>
</dbReference>
<dbReference type="InterPro" id="IPR045055">
    <property type="entry name" value="DNA2/NAM7-like"/>
</dbReference>
<dbReference type="PANTHER" id="PTHR10887">
    <property type="entry name" value="DNA2/NAM7 HELICASE FAMILY"/>
    <property type="match status" value="1"/>
</dbReference>
<dbReference type="CDD" id="cd18808">
    <property type="entry name" value="SF1_C_Upf1"/>
    <property type="match status" value="1"/>
</dbReference>
<evidence type="ECO:0000259" key="2">
    <source>
        <dbReference type="PROSITE" id="PS50800"/>
    </source>
</evidence>
<dbReference type="Pfam" id="PF02037">
    <property type="entry name" value="SAP"/>
    <property type="match status" value="1"/>
</dbReference>
<dbReference type="PIRSF" id="PIRSF038901">
    <property type="entry name" value="AQR_cwf11"/>
    <property type="match status" value="1"/>
</dbReference>
<dbReference type="GO" id="GO:0071013">
    <property type="term" value="C:catalytic step 2 spliceosome"/>
    <property type="evidence" value="ECO:0007669"/>
    <property type="project" value="TreeGrafter"/>
</dbReference>
<dbReference type="SMART" id="SM00513">
    <property type="entry name" value="SAP"/>
    <property type="match status" value="1"/>
</dbReference>
<reference evidence="3" key="1">
    <citation type="submission" date="2021-01" db="EMBL/GenBank/DDBJ databases">
        <authorList>
            <person name="Corre E."/>
            <person name="Pelletier E."/>
            <person name="Niang G."/>
            <person name="Scheremetjew M."/>
            <person name="Finn R."/>
            <person name="Kale V."/>
            <person name="Holt S."/>
            <person name="Cochrane G."/>
            <person name="Meng A."/>
            <person name="Brown T."/>
            <person name="Cohen L."/>
        </authorList>
    </citation>
    <scope>NUCLEOTIDE SEQUENCE</scope>
    <source>
        <strain evidence="3">CCMP494</strain>
    </source>
</reference>
<dbReference type="Pfam" id="PF21143">
    <property type="entry name" value="Aquarius_N_2nd"/>
    <property type="match status" value="1"/>
</dbReference>
<dbReference type="FunFam" id="3.40.50.300:FF:002863">
    <property type="entry name" value="Pre-mRNA-splicing factor cwf11"/>
    <property type="match status" value="1"/>
</dbReference>
<dbReference type="SUPFAM" id="SSF68906">
    <property type="entry name" value="SAP domain"/>
    <property type="match status" value="1"/>
</dbReference>
<dbReference type="InterPro" id="IPR048966">
    <property type="entry name" value="Aquarius_b-barrel"/>
</dbReference>
<dbReference type="InterPro" id="IPR026300">
    <property type="entry name" value="CWF11_fam"/>
</dbReference>
<accession>A0A7S0PQF6</accession>
<dbReference type="Pfam" id="PF13086">
    <property type="entry name" value="AAA_11"/>
    <property type="match status" value="1"/>
</dbReference>
<dbReference type="SUPFAM" id="SSF52540">
    <property type="entry name" value="P-loop containing nucleoside triphosphate hydrolases"/>
    <property type="match status" value="1"/>
</dbReference>
<dbReference type="GO" id="GO:0003729">
    <property type="term" value="F:mRNA binding"/>
    <property type="evidence" value="ECO:0007669"/>
    <property type="project" value="TreeGrafter"/>
</dbReference>
<protein>
    <recommendedName>
        <fullName evidence="2">SAP domain-containing protein</fullName>
    </recommendedName>
</protein>